<keyword evidence="4" id="KW-0472">Membrane</keyword>
<dbReference type="PANTHER" id="PTHR12911:SF8">
    <property type="entry name" value="KLAROID PROTEIN-RELATED"/>
    <property type="match status" value="1"/>
</dbReference>
<dbReference type="PANTHER" id="PTHR12911">
    <property type="entry name" value="SAD1/UNC-84-LIKE PROTEIN-RELATED"/>
    <property type="match status" value="1"/>
</dbReference>
<dbReference type="Pfam" id="PF07738">
    <property type="entry name" value="Sad1_UNC"/>
    <property type="match status" value="1"/>
</dbReference>
<dbReference type="Gene3D" id="2.60.120.260">
    <property type="entry name" value="Galactose-binding domain-like"/>
    <property type="match status" value="1"/>
</dbReference>
<proteinExistence type="predicted"/>
<dbReference type="EMBL" id="CDQK01000003">
    <property type="protein sequence ID" value="CEP22897.1"/>
    <property type="molecule type" value="Genomic_DNA"/>
</dbReference>
<accession>A0A0H5C527</accession>
<organism evidence="7 8">
    <name type="scientific">Cyberlindnera jadinii (strain ATCC 18201 / CBS 1600 / BCRC 20928 / JCM 3617 / NBRC 0987 / NRRL Y-1542)</name>
    <name type="common">Torula yeast</name>
    <name type="synonym">Candida utilis</name>
    <dbReference type="NCBI Taxonomy" id="983966"/>
    <lineage>
        <taxon>Eukaryota</taxon>
        <taxon>Fungi</taxon>
        <taxon>Dikarya</taxon>
        <taxon>Ascomycota</taxon>
        <taxon>Saccharomycotina</taxon>
        <taxon>Saccharomycetes</taxon>
        <taxon>Phaffomycetales</taxon>
        <taxon>Phaffomycetaceae</taxon>
        <taxon>Cyberlindnera</taxon>
    </lineage>
</organism>
<dbReference type="GO" id="GO:0034993">
    <property type="term" value="C:meiotic nuclear membrane microtubule tethering complex"/>
    <property type="evidence" value="ECO:0007669"/>
    <property type="project" value="TreeGrafter"/>
</dbReference>
<evidence type="ECO:0000313" key="7">
    <source>
        <dbReference type="EMBL" id="CEP22897.1"/>
    </source>
</evidence>
<comment type="subcellular location">
    <subcellularLocation>
        <location evidence="1">Membrane</location>
    </subcellularLocation>
</comment>
<evidence type="ECO:0000256" key="5">
    <source>
        <dbReference type="SAM" id="MobiDB-lite"/>
    </source>
</evidence>
<dbReference type="GO" id="GO:0043495">
    <property type="term" value="F:protein-membrane adaptor activity"/>
    <property type="evidence" value="ECO:0007669"/>
    <property type="project" value="TreeGrafter"/>
</dbReference>
<dbReference type="Proteomes" id="UP000038830">
    <property type="component" value="Unassembled WGS sequence"/>
</dbReference>
<dbReference type="AlphaFoldDB" id="A0A0H5C527"/>
<feature type="domain" description="SUN" evidence="6">
    <location>
        <begin position="326"/>
        <end position="521"/>
    </location>
</feature>
<gene>
    <name evidence="7" type="ORF">BN1211_3356</name>
</gene>
<keyword evidence="2" id="KW-0812">Transmembrane</keyword>
<evidence type="ECO:0000313" key="8">
    <source>
        <dbReference type="Proteomes" id="UP000038830"/>
    </source>
</evidence>
<evidence type="ECO:0000256" key="3">
    <source>
        <dbReference type="ARBA" id="ARBA00022989"/>
    </source>
</evidence>
<sequence>MSEDLPSELDVKLLNAKYVEYKLAAEREEEESLKETLFDEEDYDGAEDYDEEDDDDDDYIDNYEPQMKQSPNRLLKLVLRSIFKLRKHWLLTSLGISILVVNCFIWSSAWNISHPSTQIVSNVSTFGDITKSIHNLQWQINELNNRQKSKFQDLRNYIDLKMDEVSSKFKKVDQQVDDIKRSNEALLSQLNALSLDNIQVELSKIPVIIDDDKNIQLLPEFKDYLQSYIKSSLSSNEVQRQFQLNLQGFISDYTQEIIHSKVGFMNREEILKLISLQFQENKRKLIDEIKQLTTRSLRPKEVPEKLVSSSGYVKQDKVDYAQSSNGARIINYLSSKTFKPRTKSKSWLQSVFSASGPTTNNRNANGYENQDPDNWDDVNPTSPFIVLTQNDGFWKTEDINGSIGIKFLEPIYMDEFLYEHKRVFNSALLTSCPKVLSICVQSDDDAYLQEHTPFANEQRGDKYTKVLELHYDLNDDAIQHAEVPSWLKKVLIKSMIVKIDGNYGNDFFTSLYKFHIHGITRFDVLSVEKLMQNTEISEAVKRGFRTTVKSFGSDERT</sequence>
<dbReference type="InterPro" id="IPR045119">
    <property type="entry name" value="SUN1-5"/>
</dbReference>
<evidence type="ECO:0000256" key="1">
    <source>
        <dbReference type="ARBA" id="ARBA00004370"/>
    </source>
</evidence>
<keyword evidence="3" id="KW-1133">Transmembrane helix</keyword>
<evidence type="ECO:0000256" key="4">
    <source>
        <dbReference type="ARBA" id="ARBA00023136"/>
    </source>
</evidence>
<protein>
    <recommendedName>
        <fullName evidence="6">SUN domain-containing protein</fullName>
    </recommendedName>
</protein>
<reference evidence="8" key="1">
    <citation type="journal article" date="2015" name="J. Biotechnol.">
        <title>The structure of the Cyberlindnera jadinii genome and its relation to Candida utilis analyzed by the occurrence of single nucleotide polymorphisms.</title>
        <authorList>
            <person name="Rupp O."/>
            <person name="Brinkrolf K."/>
            <person name="Buerth C."/>
            <person name="Kunigo M."/>
            <person name="Schneider J."/>
            <person name="Jaenicke S."/>
            <person name="Goesmann A."/>
            <person name="Puehler A."/>
            <person name="Jaeger K.-E."/>
            <person name="Ernst J.F."/>
        </authorList>
    </citation>
    <scope>NUCLEOTIDE SEQUENCE [LARGE SCALE GENOMIC DNA]</scope>
    <source>
        <strain evidence="8">ATCC 18201 / CBS 1600 / BCRC 20928 / JCM 3617 / NBRC 0987 / NRRL Y-1542</strain>
    </source>
</reference>
<evidence type="ECO:0000256" key="2">
    <source>
        <dbReference type="ARBA" id="ARBA00022692"/>
    </source>
</evidence>
<dbReference type="InterPro" id="IPR012919">
    <property type="entry name" value="SUN_dom"/>
</dbReference>
<feature type="region of interest" description="Disordered" evidence="5">
    <location>
        <begin position="27"/>
        <end position="57"/>
    </location>
</feature>
<evidence type="ECO:0000259" key="6">
    <source>
        <dbReference type="PROSITE" id="PS51469"/>
    </source>
</evidence>
<name>A0A0H5C527_CYBJN</name>
<dbReference type="PROSITE" id="PS51469">
    <property type="entry name" value="SUN"/>
    <property type="match status" value="1"/>
</dbReference>